<feature type="active site" description="Tele-phosphohistidine intermediate" evidence="5">
    <location>
        <position position="78"/>
    </location>
</feature>
<comment type="caution">
    <text evidence="8">The sequence shown here is derived from an EMBL/GenBank/DDBJ whole genome shotgun (WGS) entry which is preliminary data.</text>
</comment>
<dbReference type="RefSeq" id="WP_117971429.1">
    <property type="nucleotide sequence ID" value="NZ_QSFD01000011.1"/>
</dbReference>
<dbReference type="PROSITE" id="PS51095">
    <property type="entry name" value="PTS_EIIA_TYPE_3"/>
    <property type="match status" value="1"/>
</dbReference>
<feature type="binding site" evidence="6">
    <location>
        <position position="81"/>
    </location>
    <ligand>
        <name>Mg(2+)</name>
        <dbReference type="ChEBI" id="CHEBI:18420"/>
        <note>ligand shared between all trimeric partners</note>
    </ligand>
</feature>
<evidence type="ECO:0000256" key="2">
    <source>
        <dbReference type="ARBA" id="ARBA00022597"/>
    </source>
</evidence>
<keyword evidence="9" id="KW-1185">Reference proteome</keyword>
<comment type="cofactor">
    <cofactor evidence="6">
        <name>Mg(2+)</name>
        <dbReference type="ChEBI" id="CHEBI:18420"/>
    </cofactor>
    <text evidence="6">Binds 1 Mg(2+) ion per trimer.</text>
</comment>
<evidence type="ECO:0000256" key="1">
    <source>
        <dbReference type="ARBA" id="ARBA00022448"/>
    </source>
</evidence>
<sequence>MTLEELNGQAMEMIVHSGNGRNMLNQALDALYDGDEETYEAKMTEAKKEMQTAHVAQTKALQETITDPEAKPDILFTHAQDTLMTVMSEINTARHLAKIMKKLKEIANGK</sequence>
<keyword evidence="6" id="KW-0460">Magnesium</keyword>
<organism evidence="8 9">
    <name type="scientific">Eubacterium ventriosum</name>
    <dbReference type="NCBI Taxonomy" id="39496"/>
    <lineage>
        <taxon>Bacteria</taxon>
        <taxon>Bacillati</taxon>
        <taxon>Bacillota</taxon>
        <taxon>Clostridia</taxon>
        <taxon>Eubacteriales</taxon>
        <taxon>Eubacteriaceae</taxon>
        <taxon>Eubacterium</taxon>
    </lineage>
</organism>
<evidence type="ECO:0000256" key="5">
    <source>
        <dbReference type="PIRSR" id="PIRSR000699-1"/>
    </source>
</evidence>
<dbReference type="Proteomes" id="UP000284779">
    <property type="component" value="Unassembled WGS sequence"/>
</dbReference>
<name>A0A413R5U0_9FIRM</name>
<gene>
    <name evidence="8" type="ORF">DW944_10620</name>
</gene>
<evidence type="ECO:0000313" key="9">
    <source>
        <dbReference type="Proteomes" id="UP000284779"/>
    </source>
</evidence>
<dbReference type="SUPFAM" id="SSF46973">
    <property type="entry name" value="Enzyme IIa from lactose specific PTS, IIa-lac"/>
    <property type="match status" value="1"/>
</dbReference>
<dbReference type="EMBL" id="QSFD01000011">
    <property type="protein sequence ID" value="RHA17136.1"/>
    <property type="molecule type" value="Genomic_DNA"/>
</dbReference>
<evidence type="ECO:0000256" key="7">
    <source>
        <dbReference type="PROSITE-ProRule" id="PRU00418"/>
    </source>
</evidence>
<keyword evidence="1" id="KW-0813">Transport</keyword>
<reference evidence="8 9" key="1">
    <citation type="submission" date="2018-08" db="EMBL/GenBank/DDBJ databases">
        <title>A genome reference for cultivated species of the human gut microbiota.</title>
        <authorList>
            <person name="Zou Y."/>
            <person name="Xue W."/>
            <person name="Luo G."/>
        </authorList>
    </citation>
    <scope>NUCLEOTIDE SEQUENCE [LARGE SCALE GENOMIC DNA]</scope>
    <source>
        <strain evidence="8 9">AM44-11BH</strain>
    </source>
</reference>
<dbReference type="InterPro" id="IPR003188">
    <property type="entry name" value="PTS_IIA_lac/cel"/>
</dbReference>
<accession>A0A413R5U0</accession>
<dbReference type="GO" id="GO:0046872">
    <property type="term" value="F:metal ion binding"/>
    <property type="evidence" value="ECO:0007669"/>
    <property type="project" value="UniProtKB-KW"/>
</dbReference>
<dbReference type="PANTHER" id="PTHR34382">
    <property type="entry name" value="PTS SYSTEM N,N'-DIACETYLCHITOBIOSE-SPECIFIC EIIA COMPONENT"/>
    <property type="match status" value="1"/>
</dbReference>
<keyword evidence="2" id="KW-0762">Sugar transport</keyword>
<dbReference type="InterPro" id="IPR036542">
    <property type="entry name" value="PTS_IIA_lac/cel_sf"/>
</dbReference>
<dbReference type="PANTHER" id="PTHR34382:SF7">
    <property type="entry name" value="PTS SYSTEM N,N'-DIACETYLCHITOBIOSE-SPECIFIC EIIA COMPONENT"/>
    <property type="match status" value="1"/>
</dbReference>
<keyword evidence="3" id="KW-0808">Transferase</keyword>
<dbReference type="Pfam" id="PF02255">
    <property type="entry name" value="PTS_IIA"/>
    <property type="match status" value="1"/>
</dbReference>
<keyword evidence="6" id="KW-0479">Metal-binding</keyword>
<dbReference type="Gene3D" id="1.20.58.80">
    <property type="entry name" value="Phosphotransferase system, lactose/cellobiose-type IIA subunit"/>
    <property type="match status" value="1"/>
</dbReference>
<dbReference type="AlphaFoldDB" id="A0A413R5U0"/>
<evidence type="ECO:0000313" key="8">
    <source>
        <dbReference type="EMBL" id="RHA17136.1"/>
    </source>
</evidence>
<protein>
    <submittedName>
        <fullName evidence="8">PTS lactose/cellobiose transporter subunit IIA</fullName>
    </submittedName>
</protein>
<dbReference type="GO" id="GO:0009401">
    <property type="term" value="P:phosphoenolpyruvate-dependent sugar phosphotransferase system"/>
    <property type="evidence" value="ECO:0007669"/>
    <property type="project" value="UniProtKB-KW"/>
</dbReference>
<keyword evidence="4" id="KW-0598">Phosphotransferase system</keyword>
<evidence type="ECO:0000256" key="4">
    <source>
        <dbReference type="ARBA" id="ARBA00022683"/>
    </source>
</evidence>
<proteinExistence type="predicted"/>
<feature type="modified residue" description="Phosphohistidine; by HPr" evidence="7">
    <location>
        <position position="78"/>
    </location>
</feature>
<evidence type="ECO:0000256" key="6">
    <source>
        <dbReference type="PIRSR" id="PIRSR000699-2"/>
    </source>
</evidence>
<dbReference type="PIRSF" id="PIRSF000699">
    <property type="entry name" value="PTS_IILac_III"/>
    <property type="match status" value="1"/>
</dbReference>
<dbReference type="GO" id="GO:0016740">
    <property type="term" value="F:transferase activity"/>
    <property type="evidence" value="ECO:0007669"/>
    <property type="project" value="UniProtKB-KW"/>
</dbReference>
<evidence type="ECO:0000256" key="3">
    <source>
        <dbReference type="ARBA" id="ARBA00022679"/>
    </source>
</evidence>